<evidence type="ECO:0000256" key="4">
    <source>
        <dbReference type="ARBA" id="ARBA00022980"/>
    </source>
</evidence>
<dbReference type="GO" id="GO:0005840">
    <property type="term" value="C:ribosome"/>
    <property type="evidence" value="ECO:0007669"/>
    <property type="project" value="UniProtKB-KW"/>
</dbReference>
<dbReference type="FunFam" id="3.90.1170.10:FF:000001">
    <property type="entry name" value="50S ribosomal protein L16"/>
    <property type="match status" value="1"/>
</dbReference>
<dbReference type="EMBL" id="CP157896">
    <property type="protein sequence ID" value="XBT18640.1"/>
    <property type="molecule type" value="Genomic_DNA"/>
</dbReference>
<comment type="similarity">
    <text evidence="1 6">Belongs to the universal ribosomal protein uL16 family.</text>
</comment>
<dbReference type="GO" id="GO:0019843">
    <property type="term" value="F:rRNA binding"/>
    <property type="evidence" value="ECO:0007669"/>
    <property type="project" value="UniProtKB-KW"/>
</dbReference>
<dbReference type="InterPro" id="IPR000114">
    <property type="entry name" value="Ribosomal_uL16_bact-type"/>
</dbReference>
<accession>A0AAU7QUQ1</accession>
<gene>
    <name evidence="8" type="primary">rplP</name>
    <name evidence="8" type="ORF">ABNO60_00635</name>
</gene>
<dbReference type="InterPro" id="IPR016180">
    <property type="entry name" value="Ribosomal_uL16_dom"/>
</dbReference>
<protein>
    <recommendedName>
        <fullName evidence="7">50S ribosomal protein L16</fullName>
    </recommendedName>
</protein>
<dbReference type="GO" id="GO:0000049">
    <property type="term" value="F:tRNA binding"/>
    <property type="evidence" value="ECO:0007669"/>
    <property type="project" value="UniProtKB-KW"/>
</dbReference>
<evidence type="ECO:0000313" key="8">
    <source>
        <dbReference type="EMBL" id="XBT18640.1"/>
    </source>
</evidence>
<dbReference type="PANTHER" id="PTHR12220:SF13">
    <property type="entry name" value="LARGE RIBOSOMAL SUBUNIT PROTEIN UL16M"/>
    <property type="match status" value="1"/>
</dbReference>
<dbReference type="PANTHER" id="PTHR12220">
    <property type="entry name" value="50S/60S RIBOSOMAL PROTEIN L16"/>
    <property type="match status" value="1"/>
</dbReference>
<keyword evidence="4 6" id="KW-0689">Ribosomal protein</keyword>
<evidence type="ECO:0000256" key="3">
    <source>
        <dbReference type="ARBA" id="ARBA00022730"/>
    </source>
</evidence>
<organism evidence="8">
    <name type="scientific">Candidatus Shikimatogenerans sp. Tcar</name>
    <dbReference type="NCBI Taxonomy" id="3158565"/>
    <lineage>
        <taxon>Bacteria</taxon>
        <taxon>Pseudomonadati</taxon>
        <taxon>Bacteroidota</taxon>
        <taxon>Flavobacteriia</taxon>
        <taxon>Flavobacteriales</taxon>
        <taxon>Candidatus Shikimatogenerans</taxon>
    </lineage>
</organism>
<dbReference type="InterPro" id="IPR036920">
    <property type="entry name" value="Ribosomal_uL16_sf"/>
</dbReference>
<reference evidence="8" key="1">
    <citation type="submission" date="2024-06" db="EMBL/GenBank/DDBJ databases">
        <title>Diversity, functionality, and evolutionary history of bacterial symbionts in false click beetles (Coleoptera, Throscidae).</title>
        <authorList>
            <person name="Wierz J.C."/>
            <person name="Malm H."/>
            <person name="Kaltenpoth M."/>
            <person name="Engl T."/>
        </authorList>
    </citation>
    <scope>NUCLEOTIDE SEQUENCE</scope>
    <source>
        <strain evidence="8">Tcar</strain>
    </source>
</reference>
<dbReference type="PROSITE" id="PS00701">
    <property type="entry name" value="RIBOSOMAL_L16_2"/>
    <property type="match status" value="1"/>
</dbReference>
<dbReference type="InterPro" id="IPR020798">
    <property type="entry name" value="Ribosomal_uL16_CS"/>
</dbReference>
<evidence type="ECO:0000256" key="7">
    <source>
        <dbReference type="RuleBase" id="RU004414"/>
    </source>
</evidence>
<evidence type="ECO:0000256" key="2">
    <source>
        <dbReference type="ARBA" id="ARBA00022555"/>
    </source>
</evidence>
<evidence type="ECO:0000256" key="5">
    <source>
        <dbReference type="ARBA" id="ARBA00023274"/>
    </source>
</evidence>
<comment type="subunit">
    <text evidence="7">Part of the 50S ribosomal subunit.</text>
</comment>
<dbReference type="GO" id="GO:0003735">
    <property type="term" value="F:structural constituent of ribosome"/>
    <property type="evidence" value="ECO:0007669"/>
    <property type="project" value="InterPro"/>
</dbReference>
<dbReference type="Gene3D" id="3.90.1170.10">
    <property type="entry name" value="Ribosomal protein L10e/L16"/>
    <property type="match status" value="1"/>
</dbReference>
<dbReference type="AlphaFoldDB" id="A0AAU7QUQ1"/>
<keyword evidence="7" id="KW-0694">RNA-binding</keyword>
<keyword evidence="2 7" id="KW-0820">tRNA-binding</keyword>
<evidence type="ECO:0000256" key="6">
    <source>
        <dbReference type="RuleBase" id="RU004413"/>
    </source>
</evidence>
<dbReference type="GO" id="GO:0006412">
    <property type="term" value="P:translation"/>
    <property type="evidence" value="ECO:0007669"/>
    <property type="project" value="InterPro"/>
</dbReference>
<sequence>MLEPKKNKFIKVHKRRLKGLSYRGNILSFGDYGIKSIDKFKFINQKQIESARVAINKFLKKGSKLYINIFPNKPITKKPQEVRMGKGKGNFDTWVCPVKPGRILFEIKGINYNIAYKALLAGSHKLPIKTKIIISKFIYD</sequence>
<dbReference type="Pfam" id="PF00252">
    <property type="entry name" value="Ribosomal_L16"/>
    <property type="match status" value="1"/>
</dbReference>
<comment type="function">
    <text evidence="7">Binds 23S rRNA and is also seen to make contacts with the A and possibly P site tRNAs.</text>
</comment>
<dbReference type="PRINTS" id="PR00060">
    <property type="entry name" value="RIBOSOMALL16"/>
</dbReference>
<evidence type="ECO:0000256" key="1">
    <source>
        <dbReference type="ARBA" id="ARBA00008931"/>
    </source>
</evidence>
<name>A0AAU7QUQ1_9FLAO</name>
<dbReference type="GO" id="GO:1990904">
    <property type="term" value="C:ribonucleoprotein complex"/>
    <property type="evidence" value="ECO:0007669"/>
    <property type="project" value="UniProtKB-KW"/>
</dbReference>
<dbReference type="PROSITE" id="PS00586">
    <property type="entry name" value="RIBOSOMAL_L16_1"/>
    <property type="match status" value="1"/>
</dbReference>
<dbReference type="SUPFAM" id="SSF54686">
    <property type="entry name" value="Ribosomal protein L16p/L10e"/>
    <property type="match status" value="1"/>
</dbReference>
<keyword evidence="5 6" id="KW-0687">Ribonucleoprotein</keyword>
<proteinExistence type="inferred from homology"/>
<dbReference type="InterPro" id="IPR047873">
    <property type="entry name" value="Ribosomal_uL16"/>
</dbReference>
<dbReference type="NCBIfam" id="TIGR01164">
    <property type="entry name" value="rplP_bact"/>
    <property type="match status" value="1"/>
</dbReference>
<dbReference type="CDD" id="cd01433">
    <property type="entry name" value="Ribosomal_L16_L10e"/>
    <property type="match status" value="1"/>
</dbReference>
<keyword evidence="3 7" id="KW-0699">rRNA-binding</keyword>